<name>A0AAV4A7Z7_9GAST</name>
<protein>
    <submittedName>
        <fullName evidence="2">Uncharacterized protein</fullName>
    </submittedName>
</protein>
<feature type="region of interest" description="Disordered" evidence="1">
    <location>
        <begin position="60"/>
        <end position="104"/>
    </location>
</feature>
<proteinExistence type="predicted"/>
<reference evidence="2 3" key="1">
    <citation type="journal article" date="2021" name="Elife">
        <title>Chloroplast acquisition without the gene transfer in kleptoplastic sea slugs, Plakobranchus ocellatus.</title>
        <authorList>
            <person name="Maeda T."/>
            <person name="Takahashi S."/>
            <person name="Yoshida T."/>
            <person name="Shimamura S."/>
            <person name="Takaki Y."/>
            <person name="Nagai Y."/>
            <person name="Toyoda A."/>
            <person name="Suzuki Y."/>
            <person name="Arimoto A."/>
            <person name="Ishii H."/>
            <person name="Satoh N."/>
            <person name="Nishiyama T."/>
            <person name="Hasebe M."/>
            <person name="Maruyama T."/>
            <person name="Minagawa J."/>
            <person name="Obokata J."/>
            <person name="Shigenobu S."/>
        </authorList>
    </citation>
    <scope>NUCLEOTIDE SEQUENCE [LARGE SCALE GENOMIC DNA]</scope>
</reference>
<comment type="caution">
    <text evidence="2">The sequence shown here is derived from an EMBL/GenBank/DDBJ whole genome shotgun (WGS) entry which is preliminary data.</text>
</comment>
<dbReference type="AlphaFoldDB" id="A0AAV4A7Z7"/>
<evidence type="ECO:0000313" key="3">
    <source>
        <dbReference type="Proteomes" id="UP000735302"/>
    </source>
</evidence>
<evidence type="ECO:0000313" key="2">
    <source>
        <dbReference type="EMBL" id="GFO03353.1"/>
    </source>
</evidence>
<evidence type="ECO:0000256" key="1">
    <source>
        <dbReference type="SAM" id="MobiDB-lite"/>
    </source>
</evidence>
<dbReference type="EMBL" id="BLXT01003724">
    <property type="protein sequence ID" value="GFO03353.1"/>
    <property type="molecule type" value="Genomic_DNA"/>
</dbReference>
<dbReference type="Proteomes" id="UP000735302">
    <property type="component" value="Unassembled WGS sequence"/>
</dbReference>
<organism evidence="2 3">
    <name type="scientific">Plakobranchus ocellatus</name>
    <dbReference type="NCBI Taxonomy" id="259542"/>
    <lineage>
        <taxon>Eukaryota</taxon>
        <taxon>Metazoa</taxon>
        <taxon>Spiralia</taxon>
        <taxon>Lophotrochozoa</taxon>
        <taxon>Mollusca</taxon>
        <taxon>Gastropoda</taxon>
        <taxon>Heterobranchia</taxon>
        <taxon>Euthyneura</taxon>
        <taxon>Panpulmonata</taxon>
        <taxon>Sacoglossa</taxon>
        <taxon>Placobranchoidea</taxon>
        <taxon>Plakobranchidae</taxon>
        <taxon>Plakobranchus</taxon>
    </lineage>
</organism>
<sequence>MDLAAVIRDMLSYQNAFQKHRTDKRRMSIAKSRLQGRLTISADLFSVIASLPPLGLKMAGRPALGSAKAPNSPPSPPSTCARLSPTPQSLYEPEPFRKSAISYR</sequence>
<accession>A0AAV4A7Z7</accession>
<gene>
    <name evidence="2" type="ORF">PoB_002985800</name>
</gene>
<keyword evidence="3" id="KW-1185">Reference proteome</keyword>